<sequence length="313" mass="34869">MPKLFCVIVGRVGSPFSVSIAADDTVDVLKDKIKSKKSQTITCEADHLELYLALKDGAGLSRADALAVTLGDLQNFKMMNETLRIENPKHFGENFKPNEGEIYVLVVVPSQKSVGELPLGFVDCKIGFYKDIFNADVKDGWLHFSHAIPSSKSQALLVLASYETIASSILEGGNDEIFKAIITGTPGIGKSLFLIYLLWNLVKAGKRVKRVLFVYHPDLIYFGGVGRVVELRELPPVVEHAFWDENLWCLFDAKGKNEEHLSSIPYTRCNVVLSTSPRRDMINDFKKPLLLLKSSTCRCGLSLNCNKSRKHFS</sequence>
<evidence type="ECO:0000313" key="5">
    <source>
        <dbReference type="EMBL" id="KAF0722280.1"/>
    </source>
</evidence>
<organism evidence="5 6">
    <name type="scientific">Aphanomyces euteiches</name>
    <dbReference type="NCBI Taxonomy" id="100861"/>
    <lineage>
        <taxon>Eukaryota</taxon>
        <taxon>Sar</taxon>
        <taxon>Stramenopiles</taxon>
        <taxon>Oomycota</taxon>
        <taxon>Saprolegniomycetes</taxon>
        <taxon>Saprolegniales</taxon>
        <taxon>Verrucalvaceae</taxon>
        <taxon>Aphanomyces</taxon>
    </lineage>
</organism>
<comment type="caution">
    <text evidence="5">The sequence shown here is derived from an EMBL/GenBank/DDBJ whole genome shotgun (WGS) entry which is preliminary data.</text>
</comment>
<dbReference type="GO" id="GO:0043657">
    <property type="term" value="C:host cell"/>
    <property type="evidence" value="ECO:0007669"/>
    <property type="project" value="UniProtKB-SubCell"/>
</dbReference>
<accession>A0A6G0W5A4</accession>
<evidence type="ECO:0000259" key="4">
    <source>
        <dbReference type="Pfam" id="PF20147"/>
    </source>
</evidence>
<dbReference type="PANTHER" id="PTHR33129:SF3">
    <property type="entry name" value="HOT SPOT (RHS) PROTEIN, PUTATIVE-RELATED"/>
    <property type="match status" value="1"/>
</dbReference>
<dbReference type="PANTHER" id="PTHR33129">
    <property type="entry name" value="PROTEIN KINASE DOMAIN-CONTAINING PROTEIN-RELATED"/>
    <property type="match status" value="1"/>
</dbReference>
<comment type="subcellular location">
    <subcellularLocation>
        <location evidence="1">Host cell</location>
    </subcellularLocation>
    <subcellularLocation>
        <location evidence="2">Secreted</location>
    </subcellularLocation>
</comment>
<keyword evidence="6" id="KW-1185">Reference proteome</keyword>
<dbReference type="InterPro" id="IPR052980">
    <property type="entry name" value="Crinkler_effector"/>
</dbReference>
<dbReference type="Pfam" id="PF20147">
    <property type="entry name" value="Crinkler"/>
    <property type="match status" value="1"/>
</dbReference>
<dbReference type="VEuPathDB" id="FungiDB:AeMF1_007277"/>
<reference evidence="5 6" key="1">
    <citation type="submission" date="2019-07" db="EMBL/GenBank/DDBJ databases">
        <title>Genomics analysis of Aphanomyces spp. identifies a new class of oomycete effector associated with host adaptation.</title>
        <authorList>
            <person name="Gaulin E."/>
        </authorList>
    </citation>
    <scope>NUCLEOTIDE SEQUENCE [LARGE SCALE GENOMIC DNA]</scope>
    <source>
        <strain evidence="5 6">ATCC 201684</strain>
    </source>
</reference>
<name>A0A6G0W5A4_9STRA</name>
<evidence type="ECO:0000256" key="1">
    <source>
        <dbReference type="ARBA" id="ARBA00004340"/>
    </source>
</evidence>
<dbReference type="AlphaFoldDB" id="A0A6G0W5A4"/>
<evidence type="ECO:0000256" key="3">
    <source>
        <dbReference type="ARBA" id="ARBA00022525"/>
    </source>
</evidence>
<gene>
    <name evidence="5" type="ORF">Ae201684_018572</name>
</gene>
<dbReference type="Proteomes" id="UP000481153">
    <property type="component" value="Unassembled WGS sequence"/>
</dbReference>
<evidence type="ECO:0000256" key="2">
    <source>
        <dbReference type="ARBA" id="ARBA00004613"/>
    </source>
</evidence>
<evidence type="ECO:0000313" key="6">
    <source>
        <dbReference type="Proteomes" id="UP000481153"/>
    </source>
</evidence>
<feature type="domain" description="Crinkler effector protein N-terminal" evidence="4">
    <location>
        <begin position="3"/>
        <end position="107"/>
    </location>
</feature>
<protein>
    <recommendedName>
        <fullName evidence="4">Crinkler effector protein N-terminal domain-containing protein</fullName>
    </recommendedName>
</protein>
<proteinExistence type="predicted"/>
<dbReference type="EMBL" id="VJMJ01000340">
    <property type="protein sequence ID" value="KAF0722280.1"/>
    <property type="molecule type" value="Genomic_DNA"/>
</dbReference>
<dbReference type="InterPro" id="IPR045379">
    <property type="entry name" value="Crinkler_N"/>
</dbReference>
<dbReference type="GO" id="GO:0005576">
    <property type="term" value="C:extracellular region"/>
    <property type="evidence" value="ECO:0007669"/>
    <property type="project" value="UniProtKB-SubCell"/>
</dbReference>
<keyword evidence="3" id="KW-0964">Secreted</keyword>